<evidence type="ECO:0000256" key="3">
    <source>
        <dbReference type="ARBA" id="ARBA00023180"/>
    </source>
</evidence>
<keyword evidence="1" id="KW-0732">Signal</keyword>
<dbReference type="SUPFAM" id="SSF69318">
    <property type="entry name" value="Integrin alpha N-terminal domain"/>
    <property type="match status" value="1"/>
</dbReference>
<dbReference type="PANTHER" id="PTHR23220">
    <property type="entry name" value="INTEGRIN ALPHA"/>
    <property type="match status" value="1"/>
</dbReference>
<evidence type="ECO:0000256" key="1">
    <source>
        <dbReference type="ARBA" id="ARBA00022729"/>
    </source>
</evidence>
<evidence type="ECO:0000313" key="6">
    <source>
        <dbReference type="EMBL" id="RTG89712.1"/>
    </source>
</evidence>
<dbReference type="SMART" id="SM00191">
    <property type="entry name" value="Int_alpha"/>
    <property type="match status" value="4"/>
</dbReference>
<dbReference type="GO" id="GO:0007229">
    <property type="term" value="P:integrin-mediated signaling pathway"/>
    <property type="evidence" value="ECO:0007669"/>
    <property type="project" value="UniProtKB-KW"/>
</dbReference>
<evidence type="ECO:0000256" key="4">
    <source>
        <dbReference type="PROSITE-ProRule" id="PRU00803"/>
    </source>
</evidence>
<feature type="repeat" description="FG-GAP" evidence="4">
    <location>
        <begin position="357"/>
        <end position="431"/>
    </location>
</feature>
<dbReference type="Proteomes" id="UP000290809">
    <property type="component" value="Unassembled WGS sequence"/>
</dbReference>
<sequence length="791" mass="88164">MLALFNWIIVLIVILIYVLGEYISLVNGFNIDLKSPLLKTGPDGSSFGFSLLGYTHFSGQKGVVIGSPTEGNNGGLFWCPLLRSTCSRIDIDLEKETHMQPGLNGALLGYSMSSAFNNSRGPITVCAPRLSWSSAASVYLPGGCFEFNERLEEPQLNPAPSAICLNVKDSDKSIDLRYCTFGASVNQHPNRPKQLFMGGPHFYFEKGSSLDTTDRLYAPLPGLKSHELYVAYGGPGVPSSAVNGFTDKTKFGTGIVLIFQSNKQNGRNNIKPLMRIEGQSFGSRFGHSLIFLDINGDGWDDLIVGAPYQYSNTTVGGHRRHGAVFIFLNRQSYFYTPVDEVSGVELFSYNYPETFQIITPPSHNCGNSHIPGFGATITKLGDINHDGFQDNIYYLFLHLIIMKLDFAVGAPYEDNGGAVYIYHGSKSGKLQKPTQFKYYKLYEQNSILRKQIMQYVIFLFCFRGADRNEILAIICANDLQSPRPLEGFGFSLGLNGADLDENGYPDMAIGAALSSSVAVLRARPVVKLRAYLTLIDGSTTLPSSLNSLVDCTHEAQSITGYKAPSAKCIDMKLILTYTSVDGISCSPHKTYPVSILLKYNPTNEWISEGWDQNSQNHPPNYESKCTYNQYSTIISKNIMKEFYKNYTLSPIVFIREKSLSNSEMIVKDYFKRNESAYLTGYDSPGGYLQLEGNAFCRDLHKIKENIPFNQDELNLASTLRIIFRDTYLIDQTDRLKIGVKWIAKMTEPYPLADQIDEYPVADPRANTELLQVVKNKPLDALELGFLPILIR</sequence>
<dbReference type="PROSITE" id="PS51470">
    <property type="entry name" value="FG_GAP"/>
    <property type="match status" value="3"/>
</dbReference>
<dbReference type="GO" id="GO:0098609">
    <property type="term" value="P:cell-cell adhesion"/>
    <property type="evidence" value="ECO:0007669"/>
    <property type="project" value="TreeGrafter"/>
</dbReference>
<reference evidence="6 7" key="1">
    <citation type="journal article" date="2019" name="PLoS Pathog.">
        <title>Genome sequence of the bovine parasite Schistosoma bovis Tanzania.</title>
        <authorList>
            <person name="Oey H."/>
            <person name="Zakrzewski M."/>
            <person name="Gobert G."/>
            <person name="Gravermann K."/>
            <person name="Stoye J."/>
            <person name="Jones M."/>
            <person name="Mcmanus D."/>
            <person name="Krause L."/>
        </authorList>
    </citation>
    <scope>NUCLEOTIDE SEQUENCE [LARGE SCALE GENOMIC DNA]</scope>
    <source>
        <strain evidence="6 7">TAN1997</strain>
    </source>
</reference>
<dbReference type="STRING" id="6184.A0A430QPV0"/>
<gene>
    <name evidence="6" type="ORF">DC041_0006570</name>
</gene>
<keyword evidence="5" id="KW-0401">Integrin</keyword>
<dbReference type="InterPro" id="IPR013517">
    <property type="entry name" value="FG-GAP"/>
</dbReference>
<dbReference type="GO" id="GO:0008305">
    <property type="term" value="C:integrin complex"/>
    <property type="evidence" value="ECO:0007669"/>
    <property type="project" value="InterPro"/>
</dbReference>
<keyword evidence="7" id="KW-1185">Reference proteome</keyword>
<evidence type="ECO:0000256" key="5">
    <source>
        <dbReference type="RuleBase" id="RU003762"/>
    </source>
</evidence>
<keyword evidence="5" id="KW-0130">Cell adhesion</keyword>
<evidence type="ECO:0000313" key="7">
    <source>
        <dbReference type="Proteomes" id="UP000290809"/>
    </source>
</evidence>
<keyword evidence="3" id="KW-0325">Glycoprotein</keyword>
<keyword evidence="2" id="KW-0677">Repeat</keyword>
<dbReference type="AlphaFoldDB" id="A0A430QPV0"/>
<evidence type="ECO:0000256" key="2">
    <source>
        <dbReference type="ARBA" id="ARBA00022737"/>
    </source>
</evidence>
<dbReference type="EMBL" id="QMKO01001487">
    <property type="protein sequence ID" value="RTG89712.1"/>
    <property type="molecule type" value="Genomic_DNA"/>
</dbReference>
<dbReference type="Gene3D" id="2.130.10.130">
    <property type="entry name" value="Integrin alpha, N-terminal"/>
    <property type="match status" value="1"/>
</dbReference>
<dbReference type="GO" id="GO:0009897">
    <property type="term" value="C:external side of plasma membrane"/>
    <property type="evidence" value="ECO:0007669"/>
    <property type="project" value="TreeGrafter"/>
</dbReference>
<dbReference type="InterPro" id="IPR000413">
    <property type="entry name" value="Integrin_alpha"/>
</dbReference>
<name>A0A430QPV0_SCHBO</name>
<dbReference type="GO" id="GO:0033627">
    <property type="term" value="P:cell adhesion mediated by integrin"/>
    <property type="evidence" value="ECO:0007669"/>
    <property type="project" value="TreeGrafter"/>
</dbReference>
<feature type="repeat" description="FG-GAP" evidence="4">
    <location>
        <begin position="476"/>
        <end position="537"/>
    </location>
</feature>
<dbReference type="InterPro" id="IPR013519">
    <property type="entry name" value="Int_alpha_beta-p"/>
</dbReference>
<accession>A0A430QPV0</accession>
<dbReference type="GO" id="GO:0007160">
    <property type="term" value="P:cell-matrix adhesion"/>
    <property type="evidence" value="ECO:0007669"/>
    <property type="project" value="TreeGrafter"/>
</dbReference>
<comment type="similarity">
    <text evidence="5">Belongs to the integrin alpha chain family.</text>
</comment>
<evidence type="ECO:0008006" key="8">
    <source>
        <dbReference type="Google" id="ProtNLM"/>
    </source>
</evidence>
<comment type="caution">
    <text evidence="6">The sequence shown here is derived from an EMBL/GenBank/DDBJ whole genome shotgun (WGS) entry which is preliminary data.</text>
</comment>
<dbReference type="Pfam" id="PF01839">
    <property type="entry name" value="FG-GAP"/>
    <property type="match status" value="1"/>
</dbReference>
<dbReference type="GO" id="GO:0005178">
    <property type="term" value="F:integrin binding"/>
    <property type="evidence" value="ECO:0007669"/>
    <property type="project" value="TreeGrafter"/>
</dbReference>
<protein>
    <recommendedName>
        <fullName evidence="8">Integrin alpha-2 domain-containing protein</fullName>
    </recommendedName>
</protein>
<keyword evidence="5" id="KW-0472">Membrane</keyword>
<proteinExistence type="inferred from homology"/>
<keyword evidence="5" id="KW-1133">Transmembrane helix</keyword>
<dbReference type="PANTHER" id="PTHR23220:SF122">
    <property type="entry name" value="INTEGRIN ALPHA-PS1"/>
    <property type="match status" value="1"/>
</dbReference>
<keyword evidence="5" id="KW-0675">Receptor</keyword>
<organism evidence="6 7">
    <name type="scientific">Schistosoma bovis</name>
    <name type="common">Blood fluke</name>
    <dbReference type="NCBI Taxonomy" id="6184"/>
    <lineage>
        <taxon>Eukaryota</taxon>
        <taxon>Metazoa</taxon>
        <taxon>Spiralia</taxon>
        <taxon>Lophotrochozoa</taxon>
        <taxon>Platyhelminthes</taxon>
        <taxon>Trematoda</taxon>
        <taxon>Digenea</taxon>
        <taxon>Strigeidida</taxon>
        <taxon>Schistosomatoidea</taxon>
        <taxon>Schistosomatidae</taxon>
        <taxon>Schistosoma</taxon>
    </lineage>
</organism>
<dbReference type="InterPro" id="IPR028994">
    <property type="entry name" value="Integrin_alpha_N"/>
</dbReference>
<feature type="transmembrane region" description="Helical" evidence="5">
    <location>
        <begin position="7"/>
        <end position="25"/>
    </location>
</feature>
<keyword evidence="5" id="KW-0812">Transmembrane</keyword>
<feature type="repeat" description="FG-GAP" evidence="4">
    <location>
        <begin position="271"/>
        <end position="336"/>
    </location>
</feature>
<dbReference type="PRINTS" id="PR01185">
    <property type="entry name" value="INTEGRINA"/>
</dbReference>
<comment type="subcellular location">
    <subcellularLocation>
        <location evidence="5">Membrane</location>
        <topology evidence="5">Single-pass type I membrane protein</topology>
    </subcellularLocation>
</comment>